<dbReference type="EMBL" id="BAAAGA010000002">
    <property type="protein sequence ID" value="GAA0618791.1"/>
    <property type="molecule type" value="Genomic_DNA"/>
</dbReference>
<dbReference type="RefSeq" id="WP_343791844.1">
    <property type="nucleotide sequence ID" value="NZ_BAAAGA010000002.1"/>
</dbReference>
<name>A0ABN1GT52_9CAUL</name>
<sequence>MKSISLALGLALLVAAPSALAQDNAPPELQVFRTSDSAMTCVQIADEAATLSETFGSERPSVFGRFMGVARTGVAMVVPGAGLAMAGADALTAEERQRKAAREAAVEQRWYYLNGLYTGQRCDQQAEQASVEAPVVAVTPQQ</sequence>
<keyword evidence="1" id="KW-0732">Signal</keyword>
<organism evidence="2 3">
    <name type="scientific">Brevundimonas kwangchunensis</name>
    <dbReference type="NCBI Taxonomy" id="322163"/>
    <lineage>
        <taxon>Bacteria</taxon>
        <taxon>Pseudomonadati</taxon>
        <taxon>Pseudomonadota</taxon>
        <taxon>Alphaproteobacteria</taxon>
        <taxon>Caulobacterales</taxon>
        <taxon>Caulobacteraceae</taxon>
        <taxon>Brevundimonas</taxon>
    </lineage>
</organism>
<reference evidence="2 3" key="1">
    <citation type="journal article" date="2019" name="Int. J. Syst. Evol. Microbiol.">
        <title>The Global Catalogue of Microorganisms (GCM) 10K type strain sequencing project: providing services to taxonomists for standard genome sequencing and annotation.</title>
        <authorList>
            <consortium name="The Broad Institute Genomics Platform"/>
            <consortium name="The Broad Institute Genome Sequencing Center for Infectious Disease"/>
            <person name="Wu L."/>
            <person name="Ma J."/>
        </authorList>
    </citation>
    <scope>NUCLEOTIDE SEQUENCE [LARGE SCALE GENOMIC DNA]</scope>
    <source>
        <strain evidence="2 3">JCM 12928</strain>
    </source>
</reference>
<accession>A0ABN1GT52</accession>
<dbReference type="Proteomes" id="UP001501352">
    <property type="component" value="Unassembled WGS sequence"/>
</dbReference>
<gene>
    <name evidence="2" type="ORF">GCM10009422_12750</name>
</gene>
<feature type="chain" id="PRO_5046962661" evidence="1">
    <location>
        <begin position="22"/>
        <end position="142"/>
    </location>
</feature>
<proteinExistence type="predicted"/>
<keyword evidence="3" id="KW-1185">Reference proteome</keyword>
<evidence type="ECO:0000313" key="3">
    <source>
        <dbReference type="Proteomes" id="UP001501352"/>
    </source>
</evidence>
<evidence type="ECO:0000313" key="2">
    <source>
        <dbReference type="EMBL" id="GAA0618791.1"/>
    </source>
</evidence>
<feature type="signal peptide" evidence="1">
    <location>
        <begin position="1"/>
        <end position="21"/>
    </location>
</feature>
<protein>
    <submittedName>
        <fullName evidence="2">Uncharacterized protein</fullName>
    </submittedName>
</protein>
<evidence type="ECO:0000256" key="1">
    <source>
        <dbReference type="SAM" id="SignalP"/>
    </source>
</evidence>
<comment type="caution">
    <text evidence="2">The sequence shown here is derived from an EMBL/GenBank/DDBJ whole genome shotgun (WGS) entry which is preliminary data.</text>
</comment>